<accession>A0A943HLR7</accession>
<organism evidence="1 2">
    <name type="scientific">Subdoligranulum variabile</name>
    <dbReference type="NCBI Taxonomy" id="214851"/>
    <lineage>
        <taxon>Bacteria</taxon>
        <taxon>Bacillati</taxon>
        <taxon>Bacillota</taxon>
        <taxon>Clostridia</taxon>
        <taxon>Eubacteriales</taxon>
        <taxon>Oscillospiraceae</taxon>
        <taxon>Subdoligranulum</taxon>
    </lineage>
</organism>
<reference evidence="1" key="1">
    <citation type="submission" date="2021-02" db="EMBL/GenBank/DDBJ databases">
        <title>Infant gut strain persistence is associated with maternal origin, phylogeny, and functional potential including surface adhesion and iron acquisition.</title>
        <authorList>
            <person name="Lou Y.C."/>
        </authorList>
    </citation>
    <scope>NUCLEOTIDE SEQUENCE</scope>
    <source>
        <strain evidence="1">L3_101_000M1_dasL3_101_000M1_concoct_87</strain>
    </source>
</reference>
<dbReference type="EMBL" id="JAGZGG010000042">
    <property type="protein sequence ID" value="MBS5333455.1"/>
    <property type="molecule type" value="Genomic_DNA"/>
</dbReference>
<name>A0A943HLR7_9FIRM</name>
<gene>
    <name evidence="1" type="ORF">KHY36_13120</name>
</gene>
<comment type="caution">
    <text evidence="1">The sequence shown here is derived from an EMBL/GenBank/DDBJ whole genome shotgun (WGS) entry which is preliminary data.</text>
</comment>
<sequence length="384" mass="44698">MQYFRPGSQLRQLIAMLSVVGEYPIRSLYLLGNERAYKALVHKLTTPETFRIPQSETELTTRLLTVTGKGNSRSVRFYRGALPILDWLHPDAYRYYMDAFWEHKFPGNAAHRDRNHRVAEAVAMCMRSGIECRPYMLPVLQNRTITQRIPDAPCFYLAKELKKLGEAEMNKTMFTRMVGTAYLGQRPYAVYNTRSAVMKWSGKGEFKTLHSVIEISRLNAGTDATPVAILFGQSESVALKTLLESDTTKRPEFRFDAIYRNLYFIPMDEHGIRQLRLMTVPDWKERLLELLFDPEVRTYDRGLFEYDAKIGDAYVFSHLDGDLARLVRFKEAVENQRGNYEVLCYPYQMAFIREYLENRVTIKTIGFDAVEAELAPERRDLFER</sequence>
<dbReference type="AlphaFoldDB" id="A0A943HLR7"/>
<proteinExistence type="predicted"/>
<protein>
    <submittedName>
        <fullName evidence="1">Uncharacterized protein</fullName>
    </submittedName>
</protein>
<evidence type="ECO:0000313" key="2">
    <source>
        <dbReference type="Proteomes" id="UP000759273"/>
    </source>
</evidence>
<dbReference type="Proteomes" id="UP000759273">
    <property type="component" value="Unassembled WGS sequence"/>
</dbReference>
<evidence type="ECO:0000313" key="1">
    <source>
        <dbReference type="EMBL" id="MBS5333455.1"/>
    </source>
</evidence>